<evidence type="ECO:0000313" key="1">
    <source>
        <dbReference type="EMBL" id="QIJ72135.1"/>
    </source>
</evidence>
<protein>
    <submittedName>
        <fullName evidence="1">Uncharacterized protein</fullName>
    </submittedName>
</protein>
<name>A0A6G7PWR4_9BACT</name>
<accession>A0A6G7PWR4</accession>
<dbReference type="RefSeq" id="WP_166032353.1">
    <property type="nucleotide sequence ID" value="NZ_CP048877.1"/>
</dbReference>
<evidence type="ECO:0000313" key="2">
    <source>
        <dbReference type="Proteomes" id="UP000502179"/>
    </source>
</evidence>
<keyword evidence="2" id="KW-1185">Reference proteome</keyword>
<dbReference type="Proteomes" id="UP000502179">
    <property type="component" value="Chromosome"/>
</dbReference>
<dbReference type="AlphaFoldDB" id="A0A6G7PWR4"/>
<organism evidence="1 2">
    <name type="scientific">Thermosulfuriphilus ammonigenes</name>
    <dbReference type="NCBI Taxonomy" id="1936021"/>
    <lineage>
        <taxon>Bacteria</taxon>
        <taxon>Pseudomonadati</taxon>
        <taxon>Thermodesulfobacteriota</taxon>
        <taxon>Thermodesulfobacteria</taxon>
        <taxon>Thermodesulfobacteriales</taxon>
        <taxon>Thermodesulfobacteriaceae</taxon>
        <taxon>Thermosulfuriphilus</taxon>
    </lineage>
</organism>
<gene>
    <name evidence="1" type="ORF">G4V39_07575</name>
</gene>
<proteinExistence type="predicted"/>
<reference evidence="1 2" key="1">
    <citation type="submission" date="2020-02" db="EMBL/GenBank/DDBJ databases">
        <title>Genome analysis of Thermosulfuriphilus ammonigenes ST65T, an anaerobic thermophilic chemolithoautotrophic bacterium isolated from a deep-sea hydrothermal vent.</title>
        <authorList>
            <person name="Slobodkina G."/>
            <person name="Allioux M."/>
            <person name="Merkel A."/>
            <person name="Alain K."/>
            <person name="Jebbar M."/>
            <person name="Slobodkin A."/>
        </authorList>
    </citation>
    <scope>NUCLEOTIDE SEQUENCE [LARGE SCALE GENOMIC DNA]</scope>
    <source>
        <strain evidence="1 2">ST65</strain>
    </source>
</reference>
<sequence length="73" mass="8609">MVRKRLRSGLGPCGRALGPSWGSGRNRERWRCRGNRGDICSRRQGLEIRVERLRRKLRTLEELLKKEEESPSY</sequence>
<dbReference type="KEGG" id="tav:G4V39_07575"/>
<dbReference type="EMBL" id="CP048877">
    <property type="protein sequence ID" value="QIJ72135.1"/>
    <property type="molecule type" value="Genomic_DNA"/>
</dbReference>